<proteinExistence type="predicted"/>
<sequence>MFRRLANLLTGPIMIYSPLSNVSGAKQSLTKCRTVAPPLTLILRENGQPPMVAKIPSEMITLAKFRRTFGVSRTENKRYAVILSNLFPVTDSSPFRFLFKSTCEDESAPFQWSLITDDDAVLPLFDGKITAECRHFNDSD</sequence>
<dbReference type="AlphaFoldDB" id="A0A0D6M5M8"/>
<dbReference type="PROSITE" id="PS50841">
    <property type="entry name" value="DIX"/>
    <property type="match status" value="1"/>
</dbReference>
<dbReference type="GO" id="GO:0016055">
    <property type="term" value="P:Wnt signaling pathway"/>
    <property type="evidence" value="ECO:0007669"/>
    <property type="project" value="UniProtKB-KW"/>
</dbReference>
<accession>A0A0D6M5M8</accession>
<dbReference type="InterPro" id="IPR001158">
    <property type="entry name" value="DIX"/>
</dbReference>
<protein>
    <recommendedName>
        <fullName evidence="3">DIX domain-containing protein</fullName>
    </recommendedName>
</protein>
<dbReference type="SUPFAM" id="SSF54236">
    <property type="entry name" value="Ubiquitin-like"/>
    <property type="match status" value="1"/>
</dbReference>
<evidence type="ECO:0000313" key="5">
    <source>
        <dbReference type="Proteomes" id="UP000054495"/>
    </source>
</evidence>
<dbReference type="Gene3D" id="2.40.240.130">
    <property type="match status" value="1"/>
</dbReference>
<feature type="domain" description="DIX" evidence="3">
    <location>
        <begin position="35"/>
        <end position="137"/>
    </location>
</feature>
<evidence type="ECO:0000259" key="3">
    <source>
        <dbReference type="PROSITE" id="PS50841"/>
    </source>
</evidence>
<name>A0A0D6M5M8_9BILA</name>
<dbReference type="Pfam" id="PF00778">
    <property type="entry name" value="DIX"/>
    <property type="match status" value="1"/>
</dbReference>
<dbReference type="InterPro" id="IPR029071">
    <property type="entry name" value="Ubiquitin-like_domsf"/>
</dbReference>
<reference evidence="4 5" key="1">
    <citation type="submission" date="2013-05" db="EMBL/GenBank/DDBJ databases">
        <title>Draft genome of the parasitic nematode Anyclostoma ceylanicum.</title>
        <authorList>
            <person name="Mitreva M."/>
        </authorList>
    </citation>
    <scope>NUCLEOTIDE SEQUENCE [LARGE SCALE GENOMIC DNA]</scope>
</reference>
<gene>
    <name evidence="4" type="ORF">ANCCEY_03225</name>
</gene>
<keyword evidence="1 2" id="KW-0879">Wnt signaling pathway</keyword>
<evidence type="ECO:0000256" key="1">
    <source>
        <dbReference type="ARBA" id="ARBA00022687"/>
    </source>
</evidence>
<organism evidence="4 5">
    <name type="scientific">Ancylostoma ceylanicum</name>
    <dbReference type="NCBI Taxonomy" id="53326"/>
    <lineage>
        <taxon>Eukaryota</taxon>
        <taxon>Metazoa</taxon>
        <taxon>Ecdysozoa</taxon>
        <taxon>Nematoda</taxon>
        <taxon>Chromadorea</taxon>
        <taxon>Rhabditida</taxon>
        <taxon>Rhabditina</taxon>
        <taxon>Rhabditomorpha</taxon>
        <taxon>Strongyloidea</taxon>
        <taxon>Ancylostomatidae</taxon>
        <taxon>Ancylostomatinae</taxon>
        <taxon>Ancylostoma</taxon>
    </lineage>
</organism>
<dbReference type="InterPro" id="IPR038207">
    <property type="entry name" value="DIX_dom_sf"/>
</dbReference>
<keyword evidence="5" id="KW-1185">Reference proteome</keyword>
<dbReference type="Proteomes" id="UP000054495">
    <property type="component" value="Unassembled WGS sequence"/>
</dbReference>
<dbReference type="EMBL" id="KE124830">
    <property type="protein sequence ID" value="EPB77721.1"/>
    <property type="molecule type" value="Genomic_DNA"/>
</dbReference>
<evidence type="ECO:0000313" key="4">
    <source>
        <dbReference type="EMBL" id="EPB77721.1"/>
    </source>
</evidence>
<evidence type="ECO:0000256" key="2">
    <source>
        <dbReference type="PROSITE-ProRule" id="PRU00069"/>
    </source>
</evidence>